<dbReference type="Pfam" id="PF00005">
    <property type="entry name" value="ABC_tran"/>
    <property type="match status" value="1"/>
</dbReference>
<evidence type="ECO:0000313" key="5">
    <source>
        <dbReference type="Proteomes" id="UP000199568"/>
    </source>
</evidence>
<dbReference type="GO" id="GO:0016887">
    <property type="term" value="F:ATP hydrolysis activity"/>
    <property type="evidence" value="ECO:0007669"/>
    <property type="project" value="InterPro"/>
</dbReference>
<dbReference type="RefSeq" id="WP_090441383.1">
    <property type="nucleotide sequence ID" value="NZ_FOHU01000004.1"/>
</dbReference>
<dbReference type="SUPFAM" id="SSF52540">
    <property type="entry name" value="P-loop containing nucleoside triphosphate hydrolases"/>
    <property type="match status" value="1"/>
</dbReference>
<evidence type="ECO:0000256" key="1">
    <source>
        <dbReference type="ARBA" id="ARBA00022741"/>
    </source>
</evidence>
<dbReference type="OrthoDB" id="9804819at2"/>
<keyword evidence="2 4" id="KW-0067">ATP-binding</keyword>
<keyword evidence="1" id="KW-0547">Nucleotide-binding</keyword>
<sequence length="233" mass="26360">MIELKAVTKTFGSTTALDSISTTIPEGKIIGVLGPNGSGKSTLLKMLVGLNKPNYGTILIDGKKPSMDTKNFISYLPEIDYLYPWMTIQQAADFVKSFYEDWDENKYNELMKFLELQPSMVIKKISRGMRAKAKLLLSFSRNAKLILLDEPLSGIDVLTRDKIIETIIHDYRAGDQTILITTHEIREVEGILDEVIFIRQGQVALEGNVEELRCQRQASLVEIMKEVYSHETI</sequence>
<feature type="domain" description="ABC transporter" evidence="3">
    <location>
        <begin position="2"/>
        <end position="225"/>
    </location>
</feature>
<dbReference type="GO" id="GO:0005524">
    <property type="term" value="F:ATP binding"/>
    <property type="evidence" value="ECO:0007669"/>
    <property type="project" value="UniProtKB-KW"/>
</dbReference>
<dbReference type="InterPro" id="IPR027417">
    <property type="entry name" value="P-loop_NTPase"/>
</dbReference>
<dbReference type="InterPro" id="IPR003593">
    <property type="entry name" value="AAA+_ATPase"/>
</dbReference>
<evidence type="ECO:0000259" key="3">
    <source>
        <dbReference type="PROSITE" id="PS50893"/>
    </source>
</evidence>
<dbReference type="Proteomes" id="UP000199568">
    <property type="component" value="Unassembled WGS sequence"/>
</dbReference>
<gene>
    <name evidence="4" type="ORF">SAMN05660297_01409</name>
</gene>
<dbReference type="PANTHER" id="PTHR43158:SF1">
    <property type="entry name" value="ABC TRANSPORTER, ATP-BINDING PROTEIN"/>
    <property type="match status" value="1"/>
</dbReference>
<organism evidence="4 5">
    <name type="scientific">Natronincola peptidivorans</name>
    <dbReference type="NCBI Taxonomy" id="426128"/>
    <lineage>
        <taxon>Bacteria</taxon>
        <taxon>Bacillati</taxon>
        <taxon>Bacillota</taxon>
        <taxon>Clostridia</taxon>
        <taxon>Peptostreptococcales</taxon>
        <taxon>Natronincolaceae</taxon>
        <taxon>Natronincola</taxon>
    </lineage>
</organism>
<proteinExistence type="predicted"/>
<dbReference type="Gene3D" id="3.40.50.300">
    <property type="entry name" value="P-loop containing nucleotide triphosphate hydrolases"/>
    <property type="match status" value="1"/>
</dbReference>
<dbReference type="InterPro" id="IPR003439">
    <property type="entry name" value="ABC_transporter-like_ATP-bd"/>
</dbReference>
<dbReference type="PROSITE" id="PS50893">
    <property type="entry name" value="ABC_TRANSPORTER_2"/>
    <property type="match status" value="1"/>
</dbReference>
<keyword evidence="5" id="KW-1185">Reference proteome</keyword>
<dbReference type="STRING" id="426128.SAMN05660297_01409"/>
<reference evidence="4 5" key="1">
    <citation type="submission" date="2016-10" db="EMBL/GenBank/DDBJ databases">
        <authorList>
            <person name="de Groot N.N."/>
        </authorList>
    </citation>
    <scope>NUCLEOTIDE SEQUENCE [LARGE SCALE GENOMIC DNA]</scope>
    <source>
        <strain evidence="4 5">DSM 18979</strain>
    </source>
</reference>
<name>A0A1I0BT13_9FIRM</name>
<dbReference type="CDD" id="cd03230">
    <property type="entry name" value="ABC_DR_subfamily_A"/>
    <property type="match status" value="1"/>
</dbReference>
<dbReference type="AlphaFoldDB" id="A0A1I0BT13"/>
<dbReference type="PANTHER" id="PTHR43158">
    <property type="entry name" value="SKFA PEPTIDE EXPORT ATP-BINDING PROTEIN SKFE"/>
    <property type="match status" value="1"/>
</dbReference>
<evidence type="ECO:0000313" key="4">
    <source>
        <dbReference type="EMBL" id="SET10188.1"/>
    </source>
</evidence>
<evidence type="ECO:0000256" key="2">
    <source>
        <dbReference type="ARBA" id="ARBA00022840"/>
    </source>
</evidence>
<dbReference type="EMBL" id="FOHU01000004">
    <property type="protein sequence ID" value="SET10188.1"/>
    <property type="molecule type" value="Genomic_DNA"/>
</dbReference>
<accession>A0A1I0BT13</accession>
<dbReference type="SMART" id="SM00382">
    <property type="entry name" value="AAA"/>
    <property type="match status" value="1"/>
</dbReference>
<protein>
    <submittedName>
        <fullName evidence="4">ABC-2 type transport system ATP-binding protein</fullName>
    </submittedName>
</protein>